<feature type="transmembrane region" description="Helical" evidence="6">
    <location>
        <begin position="12"/>
        <end position="32"/>
    </location>
</feature>
<dbReference type="InterPro" id="IPR050833">
    <property type="entry name" value="Poly_Biosynth_Transport"/>
</dbReference>
<keyword evidence="4 6" id="KW-1133">Transmembrane helix</keyword>
<feature type="transmembrane region" description="Helical" evidence="6">
    <location>
        <begin position="241"/>
        <end position="262"/>
    </location>
</feature>
<keyword evidence="5 6" id="KW-0472">Membrane</keyword>
<evidence type="ECO:0000256" key="4">
    <source>
        <dbReference type="ARBA" id="ARBA00022989"/>
    </source>
</evidence>
<evidence type="ECO:0000256" key="1">
    <source>
        <dbReference type="ARBA" id="ARBA00004651"/>
    </source>
</evidence>
<comment type="subcellular location">
    <subcellularLocation>
        <location evidence="1">Cell membrane</location>
        <topology evidence="1">Multi-pass membrane protein</topology>
    </subcellularLocation>
</comment>
<dbReference type="RefSeq" id="WP_277617343.1">
    <property type="nucleotide sequence ID" value="NZ_JARPRP010000049.1"/>
</dbReference>
<evidence type="ECO:0000256" key="5">
    <source>
        <dbReference type="ARBA" id="ARBA00023136"/>
    </source>
</evidence>
<sequence length="501" mass="56503">MRSKKILLNSSVGLMREAVNMICGFLLPWLIISNFGSNYNGLTASILQFLNTIVLLRAGIAGVTRAALYKPLAENDITKISEIVHATTLFMKKVALVFAVCLICFAFLYPFIIDAEFGWLFTFSLVLIMGASTVIQNYLGITYQMLLLADQRNYIYSIIQIITIILSTIVTVIIINLGGSIHIVQLSITAVFTLNPILLTIYVHKHYHIIKNVTPDLSVISQRWNAFTQEIAAFVNNNTDLVILTVFSTVWQISVYTVYYLVVNGIRTLILTLSGGFGAALGNMIANKEDKALMENLRIYEFFLFTTATIAFTCTALLIAPFAMVYTKGVNDVNYYRPLFGYMISASMFFYCIRIPYEDLVEAVGHFKETRNGAIFEALMNIIISIIFVQKFGIIGVAIGTLCAMVFRTFQYAVYSSKHILSRSIMVVIKRLLSCIAEVATIVFLVSLIPSFEISNYFMWGLRAIEVLIIATVVVFFYKFIFFKNDLLLFMRKITIAVRRI</sequence>
<feature type="transmembrane region" description="Helical" evidence="6">
    <location>
        <begin position="118"/>
        <end position="141"/>
    </location>
</feature>
<name>A0AAJ1K2N9_9BACI</name>
<dbReference type="GO" id="GO:0005886">
    <property type="term" value="C:plasma membrane"/>
    <property type="evidence" value="ECO:0007669"/>
    <property type="project" value="UniProtKB-SubCell"/>
</dbReference>
<feature type="transmembrane region" description="Helical" evidence="6">
    <location>
        <begin position="299"/>
        <end position="323"/>
    </location>
</feature>
<evidence type="ECO:0000313" key="8">
    <source>
        <dbReference type="Proteomes" id="UP001216801"/>
    </source>
</evidence>
<accession>A0AAJ1K2N9</accession>
<dbReference type="PANTHER" id="PTHR30250">
    <property type="entry name" value="PST FAMILY PREDICTED COLANIC ACID TRANSPORTER"/>
    <property type="match status" value="1"/>
</dbReference>
<comment type="caution">
    <text evidence="7">The sequence shown here is derived from an EMBL/GenBank/DDBJ whole genome shotgun (WGS) entry which is preliminary data.</text>
</comment>
<dbReference type="AlphaFoldDB" id="A0AAJ1K2N9"/>
<feature type="transmembrane region" description="Helical" evidence="6">
    <location>
        <begin position="427"/>
        <end position="449"/>
    </location>
</feature>
<feature type="transmembrane region" description="Helical" evidence="6">
    <location>
        <begin position="461"/>
        <end position="483"/>
    </location>
</feature>
<feature type="transmembrane region" description="Helical" evidence="6">
    <location>
        <begin position="44"/>
        <end position="68"/>
    </location>
</feature>
<reference evidence="7" key="1">
    <citation type="submission" date="2023-03" db="EMBL/GenBank/DDBJ databases">
        <title>Genetic diversity of Bacillus cereus sensu lato isolates from Slovenia.</title>
        <authorList>
            <person name="Abdelli M."/>
        </authorList>
    </citation>
    <scope>NUCLEOTIDE SEQUENCE</scope>
    <source>
        <strain evidence="7">SIBC39</strain>
    </source>
</reference>
<feature type="transmembrane region" description="Helical" evidence="6">
    <location>
        <begin position="181"/>
        <end position="203"/>
    </location>
</feature>
<gene>
    <name evidence="7" type="ORF">P6U19_09585</name>
</gene>
<evidence type="ECO:0000256" key="3">
    <source>
        <dbReference type="ARBA" id="ARBA00022692"/>
    </source>
</evidence>
<evidence type="ECO:0000313" key="7">
    <source>
        <dbReference type="EMBL" id="MDG0952842.1"/>
    </source>
</evidence>
<protein>
    <submittedName>
        <fullName evidence="7">Oligosaccharide flippase family protein</fullName>
    </submittedName>
</protein>
<feature type="transmembrane region" description="Helical" evidence="6">
    <location>
        <begin position="335"/>
        <end position="353"/>
    </location>
</feature>
<dbReference type="EMBL" id="JARPRR010000006">
    <property type="protein sequence ID" value="MDG0952842.1"/>
    <property type="molecule type" value="Genomic_DNA"/>
</dbReference>
<keyword evidence="3 6" id="KW-0812">Transmembrane</keyword>
<evidence type="ECO:0000256" key="2">
    <source>
        <dbReference type="ARBA" id="ARBA00022475"/>
    </source>
</evidence>
<dbReference type="Proteomes" id="UP001216801">
    <property type="component" value="Unassembled WGS sequence"/>
</dbReference>
<feature type="transmembrane region" description="Helical" evidence="6">
    <location>
        <begin position="89"/>
        <end position="112"/>
    </location>
</feature>
<organism evidence="7 8">
    <name type="scientific">Bacillus paranthracis</name>
    <dbReference type="NCBI Taxonomy" id="2026186"/>
    <lineage>
        <taxon>Bacteria</taxon>
        <taxon>Bacillati</taxon>
        <taxon>Bacillota</taxon>
        <taxon>Bacilli</taxon>
        <taxon>Bacillales</taxon>
        <taxon>Bacillaceae</taxon>
        <taxon>Bacillus</taxon>
        <taxon>Bacillus cereus group</taxon>
    </lineage>
</organism>
<feature type="transmembrane region" description="Helical" evidence="6">
    <location>
        <begin position="395"/>
        <end position="415"/>
    </location>
</feature>
<dbReference type="PANTHER" id="PTHR30250:SF26">
    <property type="entry name" value="PSMA PROTEIN"/>
    <property type="match status" value="1"/>
</dbReference>
<evidence type="ECO:0000256" key="6">
    <source>
        <dbReference type="SAM" id="Phobius"/>
    </source>
</evidence>
<keyword evidence="2" id="KW-1003">Cell membrane</keyword>
<feature type="transmembrane region" description="Helical" evidence="6">
    <location>
        <begin position="153"/>
        <end position="175"/>
    </location>
</feature>
<proteinExistence type="predicted"/>